<protein>
    <submittedName>
        <fullName evidence="4">NADH:flavin oxidoreductase</fullName>
    </submittedName>
</protein>
<name>A0A932CR98_UNCTE</name>
<dbReference type="Gene3D" id="3.20.20.70">
    <property type="entry name" value="Aldolase class I"/>
    <property type="match status" value="1"/>
</dbReference>
<sequence length="220" mass="24265">MSVLFEPYELGGIQLRNRFVRSATMENMALENGHPLPQLFETYRELAEGGVGMVNTSAIFPDAGWNPGHPMRPMILGSDRVIPLFARLVEGVHRAGARITAQLGPPFCLNGEPIAPSPYSPGTPAKAMPREVTRGEMEQILATYREAARRSREAGFDAVQIHAAHGYTLAKFLSPLFNRRTDEYGGSAENRARFIVEIFRAMKEGAGEDFPVFIKMNGAD</sequence>
<dbReference type="AlphaFoldDB" id="A0A932CR98"/>
<dbReference type="GO" id="GO:0016491">
    <property type="term" value="F:oxidoreductase activity"/>
    <property type="evidence" value="ECO:0007669"/>
    <property type="project" value="UniProtKB-KW"/>
</dbReference>
<dbReference type="PANTHER" id="PTHR43656">
    <property type="entry name" value="BINDING OXIDOREDUCTASE, PUTATIVE (AFU_ORTHOLOGUE AFUA_2G08260)-RELATED"/>
    <property type="match status" value="1"/>
</dbReference>
<keyword evidence="2" id="KW-0560">Oxidoreductase</keyword>
<dbReference type="Proteomes" id="UP000769766">
    <property type="component" value="Unassembled WGS sequence"/>
</dbReference>
<keyword evidence="1" id="KW-0285">Flavoprotein</keyword>
<accession>A0A932CR98</accession>
<dbReference type="EMBL" id="JACPRF010000435">
    <property type="protein sequence ID" value="MBI2878033.1"/>
    <property type="molecule type" value="Genomic_DNA"/>
</dbReference>
<dbReference type="InterPro" id="IPR051799">
    <property type="entry name" value="NADH_flavin_oxidoreductase"/>
</dbReference>
<dbReference type="PANTHER" id="PTHR43656:SF2">
    <property type="entry name" value="BINDING OXIDOREDUCTASE, PUTATIVE (AFU_ORTHOLOGUE AFUA_2G08260)-RELATED"/>
    <property type="match status" value="1"/>
</dbReference>
<comment type="caution">
    <text evidence="4">The sequence shown here is derived from an EMBL/GenBank/DDBJ whole genome shotgun (WGS) entry which is preliminary data.</text>
</comment>
<evidence type="ECO:0000256" key="2">
    <source>
        <dbReference type="ARBA" id="ARBA00023002"/>
    </source>
</evidence>
<dbReference type="InterPro" id="IPR013785">
    <property type="entry name" value="Aldolase_TIM"/>
</dbReference>
<gene>
    <name evidence="4" type="ORF">HYY20_14245</name>
</gene>
<dbReference type="GO" id="GO:0010181">
    <property type="term" value="F:FMN binding"/>
    <property type="evidence" value="ECO:0007669"/>
    <property type="project" value="InterPro"/>
</dbReference>
<feature type="non-terminal residue" evidence="4">
    <location>
        <position position="220"/>
    </location>
</feature>
<evidence type="ECO:0000313" key="4">
    <source>
        <dbReference type="EMBL" id="MBI2878033.1"/>
    </source>
</evidence>
<feature type="domain" description="NADH:flavin oxidoreductase/NADH oxidase N-terminal" evidence="3">
    <location>
        <begin position="4"/>
        <end position="216"/>
    </location>
</feature>
<evidence type="ECO:0000259" key="3">
    <source>
        <dbReference type="Pfam" id="PF00724"/>
    </source>
</evidence>
<evidence type="ECO:0000256" key="1">
    <source>
        <dbReference type="ARBA" id="ARBA00022630"/>
    </source>
</evidence>
<proteinExistence type="predicted"/>
<dbReference type="CDD" id="cd02803">
    <property type="entry name" value="OYE_like_FMN_family"/>
    <property type="match status" value="1"/>
</dbReference>
<dbReference type="SUPFAM" id="SSF51395">
    <property type="entry name" value="FMN-linked oxidoreductases"/>
    <property type="match status" value="1"/>
</dbReference>
<dbReference type="InterPro" id="IPR001155">
    <property type="entry name" value="OxRdtase_FMN_N"/>
</dbReference>
<reference evidence="4" key="1">
    <citation type="submission" date="2020-07" db="EMBL/GenBank/DDBJ databases">
        <title>Huge and variable diversity of episymbiotic CPR bacteria and DPANN archaea in groundwater ecosystems.</title>
        <authorList>
            <person name="He C.Y."/>
            <person name="Keren R."/>
            <person name="Whittaker M."/>
            <person name="Farag I.F."/>
            <person name="Doudna J."/>
            <person name="Cate J.H.D."/>
            <person name="Banfield J.F."/>
        </authorList>
    </citation>
    <scope>NUCLEOTIDE SEQUENCE</scope>
    <source>
        <strain evidence="4">NC_groundwater_672_Ag_B-0.1um_62_36</strain>
    </source>
</reference>
<dbReference type="Pfam" id="PF00724">
    <property type="entry name" value="Oxidored_FMN"/>
    <property type="match status" value="1"/>
</dbReference>
<organism evidence="4 5">
    <name type="scientific">Tectimicrobiota bacterium</name>
    <dbReference type="NCBI Taxonomy" id="2528274"/>
    <lineage>
        <taxon>Bacteria</taxon>
        <taxon>Pseudomonadati</taxon>
        <taxon>Nitrospinota/Tectimicrobiota group</taxon>
        <taxon>Candidatus Tectimicrobiota</taxon>
    </lineage>
</organism>
<evidence type="ECO:0000313" key="5">
    <source>
        <dbReference type="Proteomes" id="UP000769766"/>
    </source>
</evidence>